<keyword evidence="13 17" id="KW-1133">Transmembrane helix</keyword>
<evidence type="ECO:0000256" key="1">
    <source>
        <dbReference type="ARBA" id="ARBA00001257"/>
    </source>
</evidence>
<comment type="similarity">
    <text evidence="4">Belongs to the peptidase S9B family.</text>
</comment>
<keyword evidence="9 17" id="KW-0812">Transmembrane</keyword>
<comment type="catalytic activity">
    <reaction evidence="1">
        <text>Release of an N-terminal dipeptide, Xaa-Yaa-|-Zaa-, from a polypeptide, preferentially when Yaa is Pro, provided Zaa is neither Pro nor hydroxyproline.</text>
        <dbReference type="EC" id="3.4.14.5"/>
    </reaction>
</comment>
<protein>
    <recommendedName>
        <fullName evidence="5">dipeptidyl-peptidase IV</fullName>
        <ecNumber evidence="5">3.4.14.5</ecNumber>
    </recommendedName>
</protein>
<dbReference type="GeneID" id="34615578"/>
<evidence type="ECO:0000256" key="13">
    <source>
        <dbReference type="ARBA" id="ARBA00022989"/>
    </source>
</evidence>
<dbReference type="SUPFAM" id="SSF53474">
    <property type="entry name" value="alpha/beta-Hydrolases"/>
    <property type="match status" value="1"/>
</dbReference>
<keyword evidence="6" id="KW-0031">Aminopeptidase</keyword>
<dbReference type="OrthoDB" id="16520at2759"/>
<keyword evidence="7" id="KW-0926">Vacuole</keyword>
<keyword evidence="21" id="KW-1185">Reference proteome</keyword>
<evidence type="ECO:0000313" key="21">
    <source>
        <dbReference type="Proteomes" id="UP000184188"/>
    </source>
</evidence>
<evidence type="ECO:0000256" key="8">
    <source>
        <dbReference type="ARBA" id="ARBA00022670"/>
    </source>
</evidence>
<feature type="transmembrane region" description="Helical" evidence="17">
    <location>
        <begin position="85"/>
        <end position="105"/>
    </location>
</feature>
<dbReference type="GO" id="GO:0004177">
    <property type="term" value="F:aminopeptidase activity"/>
    <property type="evidence" value="ECO:0007669"/>
    <property type="project" value="UniProtKB-KW"/>
</dbReference>
<evidence type="ECO:0000256" key="3">
    <source>
        <dbReference type="ARBA" id="ARBA00004576"/>
    </source>
</evidence>
<feature type="domain" description="Peptidase S9 prolyl oligopeptidase catalytic" evidence="18">
    <location>
        <begin position="679"/>
        <end position="883"/>
    </location>
</feature>
<dbReference type="InterPro" id="IPR002469">
    <property type="entry name" value="Peptidase_S9B_N"/>
</dbReference>
<name>A0A1L9SMB7_9EURO</name>
<keyword evidence="12" id="KW-0735">Signal-anchor</keyword>
<dbReference type="InterPro" id="IPR050278">
    <property type="entry name" value="Serine_Prot_S9B/DPPIV"/>
</dbReference>
<dbReference type="GO" id="GO:0006508">
    <property type="term" value="P:proteolysis"/>
    <property type="evidence" value="ECO:0007669"/>
    <property type="project" value="UniProtKB-KW"/>
</dbReference>
<evidence type="ECO:0000256" key="10">
    <source>
        <dbReference type="ARBA" id="ARBA00022801"/>
    </source>
</evidence>
<evidence type="ECO:0000256" key="16">
    <source>
        <dbReference type="SAM" id="MobiDB-lite"/>
    </source>
</evidence>
<keyword evidence="14 17" id="KW-0472">Membrane</keyword>
<evidence type="ECO:0000256" key="11">
    <source>
        <dbReference type="ARBA" id="ARBA00022825"/>
    </source>
</evidence>
<evidence type="ECO:0000256" key="17">
    <source>
        <dbReference type="SAM" id="Phobius"/>
    </source>
</evidence>
<dbReference type="PANTHER" id="PTHR11731:SF200">
    <property type="entry name" value="DIPEPTIDYL PEPTIDASE 10, ISOFORM B"/>
    <property type="match status" value="1"/>
</dbReference>
<dbReference type="GO" id="GO:0008239">
    <property type="term" value="F:dipeptidyl-peptidase activity"/>
    <property type="evidence" value="ECO:0007669"/>
    <property type="project" value="UniProtKB-EC"/>
</dbReference>
<keyword evidence="8" id="KW-0645">Protease</keyword>
<evidence type="ECO:0000256" key="4">
    <source>
        <dbReference type="ARBA" id="ARBA00006150"/>
    </source>
</evidence>
<dbReference type="FunFam" id="3.40.50.1820:FF:000003">
    <property type="entry name" value="Dipeptidyl peptidase 4"/>
    <property type="match status" value="1"/>
</dbReference>
<evidence type="ECO:0000256" key="9">
    <source>
        <dbReference type="ARBA" id="ARBA00022692"/>
    </source>
</evidence>
<dbReference type="Gene3D" id="3.40.50.1820">
    <property type="entry name" value="alpha/beta hydrolase"/>
    <property type="match status" value="1"/>
</dbReference>
<evidence type="ECO:0000256" key="12">
    <source>
        <dbReference type="ARBA" id="ARBA00022968"/>
    </source>
</evidence>
<sequence length="908" mass="101355">MGKPETTPLKRTASSASLSSTSTASSLSDESAFLADDSLPQPRDTVGMNSGEDRYRDIEDGEGDPEEPFLPVRPKKASGSRSRRVLWVLGMLCVGGWALAFLLFVTQGHGTASTAATATTAYDPDSATGSTNYGRPVTLDQVLGGEWSARRHAISWIAGPNGEDGLLVERGEGGDKGYLRVEDIRSRKEGAEAAAQSRVLMKDSFLRVGDRMVAPSDLWPSPDMESVLIVSDRESNWRHSFFGKYWILDVKTQTAQPLDPSNTEGRIQLALWAPTSDAVVFVRDNNMYLRNLASTEVIPITKDGGEDYFYGVPDWVYEEEVFAGRSVTWWSSDGKYIAFLQTNESTVPEYPVQYFLSRPSGTKPLPGLENYPEVRQIKYPKSGAPNPVVALQFYDVAKNEVFSVDIPGDFADDDRIIIEVLWASKAKVLVRETNRESDVLKLFLIDTESRSAKLVRSDDVAGLDGGWVEPTQSTRFIPANPERGRPDDGYIDTVIHEGYDHLAYFTPLDNPNPIMLTSGEWEVVNGPSAVDLERDLVYFVATKQAPTERHVYRVKLDGSGFQALTETSKAGYYGASFSHGAGYALVSYQGPSVPWQSLISTQGAEAVTEEVIEENPELSRKVKEYALPIEIYQNVTIDGYTFQVVERRPPHFNPAMQYPVLFHLYGGPGSQTVDRKFTVDFQSYVASNLGYIVVTVDGRGTGYIGRKARCSVRGNLGYYEAHDQIETAKIWASKKYVDETRMAIWGWSFGGFMTLKTLEQDAGETFQYGMAVAPVTDWQFYDSVYTERYMHTPQHNPEGYANSTISDMSALQKNTRFLVMHGVSDDNVHFQNTLALLDKLDLASVENYDVHFFPDSDHSIYFHNGHTMVYERLASWLINAFNGEWHRIANPTPDDSMWARVKRAFSLS</sequence>
<evidence type="ECO:0000259" key="19">
    <source>
        <dbReference type="Pfam" id="PF00930"/>
    </source>
</evidence>
<gene>
    <name evidence="20" type="ORF">ASPZODRAFT_62926</name>
</gene>
<dbReference type="VEuPathDB" id="FungiDB:ASPZODRAFT_62926"/>
<evidence type="ECO:0000256" key="6">
    <source>
        <dbReference type="ARBA" id="ARBA00022438"/>
    </source>
</evidence>
<evidence type="ECO:0000256" key="14">
    <source>
        <dbReference type="ARBA" id="ARBA00023136"/>
    </source>
</evidence>
<dbReference type="RefSeq" id="XP_022582697.1">
    <property type="nucleotide sequence ID" value="XM_022729114.1"/>
</dbReference>
<evidence type="ECO:0000256" key="15">
    <source>
        <dbReference type="ARBA" id="ARBA00023180"/>
    </source>
</evidence>
<dbReference type="EMBL" id="KV878339">
    <property type="protein sequence ID" value="OJJ48187.1"/>
    <property type="molecule type" value="Genomic_DNA"/>
</dbReference>
<dbReference type="Proteomes" id="UP000184188">
    <property type="component" value="Unassembled WGS sequence"/>
</dbReference>
<dbReference type="AlphaFoldDB" id="A0A1L9SMB7"/>
<keyword evidence="15" id="KW-0325">Glycoprotein</keyword>
<evidence type="ECO:0000259" key="18">
    <source>
        <dbReference type="Pfam" id="PF00326"/>
    </source>
</evidence>
<dbReference type="GO" id="GO:0005886">
    <property type="term" value="C:plasma membrane"/>
    <property type="evidence" value="ECO:0007669"/>
    <property type="project" value="TreeGrafter"/>
</dbReference>
<keyword evidence="11" id="KW-0720">Serine protease</keyword>
<feature type="region of interest" description="Disordered" evidence="16">
    <location>
        <begin position="1"/>
        <end position="76"/>
    </location>
</feature>
<dbReference type="InterPro" id="IPR029058">
    <property type="entry name" value="AB_hydrolase_fold"/>
</dbReference>
<comment type="function">
    <text evidence="2">Type IV dipeptidyl-peptidase which removes N-terminal dipeptides sequentially from polypeptides having unsubstituted N-termini provided that the penultimate residue is proline.</text>
</comment>
<dbReference type="EC" id="3.4.14.5" evidence="5"/>
<proteinExistence type="inferred from homology"/>
<dbReference type="Pfam" id="PF00930">
    <property type="entry name" value="DPPIV_N"/>
    <property type="match status" value="1"/>
</dbReference>
<dbReference type="InterPro" id="IPR001375">
    <property type="entry name" value="Peptidase_S9_cat"/>
</dbReference>
<dbReference type="GO" id="GO:0008236">
    <property type="term" value="F:serine-type peptidase activity"/>
    <property type="evidence" value="ECO:0007669"/>
    <property type="project" value="UniProtKB-KW"/>
</dbReference>
<feature type="compositionally biased region" description="Low complexity" evidence="16">
    <location>
        <begin position="12"/>
        <end position="28"/>
    </location>
</feature>
<evidence type="ECO:0000256" key="2">
    <source>
        <dbReference type="ARBA" id="ARBA00002218"/>
    </source>
</evidence>
<dbReference type="GO" id="GO:0005774">
    <property type="term" value="C:vacuolar membrane"/>
    <property type="evidence" value="ECO:0007669"/>
    <property type="project" value="UniProtKB-SubCell"/>
</dbReference>
<comment type="subcellular location">
    <subcellularLocation>
        <location evidence="3">Vacuole membrane</location>
        <topology evidence="3">Single-pass type II membrane protein</topology>
    </subcellularLocation>
</comment>
<evidence type="ECO:0000256" key="7">
    <source>
        <dbReference type="ARBA" id="ARBA00022554"/>
    </source>
</evidence>
<dbReference type="PANTHER" id="PTHR11731">
    <property type="entry name" value="PROTEASE FAMILY S9B,C DIPEPTIDYL-PEPTIDASE IV-RELATED"/>
    <property type="match status" value="1"/>
</dbReference>
<reference evidence="21" key="1">
    <citation type="journal article" date="2017" name="Genome Biol.">
        <title>Comparative genomics reveals high biological diversity and specific adaptations in the industrially and medically important fungal genus Aspergillus.</title>
        <authorList>
            <person name="de Vries R.P."/>
            <person name="Riley R."/>
            <person name="Wiebenga A."/>
            <person name="Aguilar-Osorio G."/>
            <person name="Amillis S."/>
            <person name="Uchima C.A."/>
            <person name="Anderluh G."/>
            <person name="Asadollahi M."/>
            <person name="Askin M."/>
            <person name="Barry K."/>
            <person name="Battaglia E."/>
            <person name="Bayram O."/>
            <person name="Benocci T."/>
            <person name="Braus-Stromeyer S.A."/>
            <person name="Caldana C."/>
            <person name="Canovas D."/>
            <person name="Cerqueira G.C."/>
            <person name="Chen F."/>
            <person name="Chen W."/>
            <person name="Choi C."/>
            <person name="Clum A."/>
            <person name="Dos Santos R.A."/>
            <person name="Damasio A.R."/>
            <person name="Diallinas G."/>
            <person name="Emri T."/>
            <person name="Fekete E."/>
            <person name="Flipphi M."/>
            <person name="Freyberg S."/>
            <person name="Gallo A."/>
            <person name="Gournas C."/>
            <person name="Habgood R."/>
            <person name="Hainaut M."/>
            <person name="Harispe M.L."/>
            <person name="Henrissat B."/>
            <person name="Hilden K.S."/>
            <person name="Hope R."/>
            <person name="Hossain A."/>
            <person name="Karabika E."/>
            <person name="Karaffa L."/>
            <person name="Karanyi Z."/>
            <person name="Krasevec N."/>
            <person name="Kuo A."/>
            <person name="Kusch H."/>
            <person name="LaButti K."/>
            <person name="Lagendijk E.L."/>
            <person name="Lapidus A."/>
            <person name="Levasseur A."/>
            <person name="Lindquist E."/>
            <person name="Lipzen A."/>
            <person name="Logrieco A.F."/>
            <person name="MacCabe A."/>
            <person name="Maekelae M.R."/>
            <person name="Malavazi I."/>
            <person name="Melin P."/>
            <person name="Meyer V."/>
            <person name="Mielnichuk N."/>
            <person name="Miskei M."/>
            <person name="Molnar A.P."/>
            <person name="Mule G."/>
            <person name="Ngan C.Y."/>
            <person name="Orejas M."/>
            <person name="Orosz E."/>
            <person name="Ouedraogo J.P."/>
            <person name="Overkamp K.M."/>
            <person name="Park H.-S."/>
            <person name="Perrone G."/>
            <person name="Piumi F."/>
            <person name="Punt P.J."/>
            <person name="Ram A.F."/>
            <person name="Ramon A."/>
            <person name="Rauscher S."/>
            <person name="Record E."/>
            <person name="Riano-Pachon D.M."/>
            <person name="Robert V."/>
            <person name="Roehrig J."/>
            <person name="Ruller R."/>
            <person name="Salamov A."/>
            <person name="Salih N.S."/>
            <person name="Samson R.A."/>
            <person name="Sandor E."/>
            <person name="Sanguinetti M."/>
            <person name="Schuetze T."/>
            <person name="Sepcic K."/>
            <person name="Shelest E."/>
            <person name="Sherlock G."/>
            <person name="Sophianopoulou V."/>
            <person name="Squina F.M."/>
            <person name="Sun H."/>
            <person name="Susca A."/>
            <person name="Todd R.B."/>
            <person name="Tsang A."/>
            <person name="Unkles S.E."/>
            <person name="van de Wiele N."/>
            <person name="van Rossen-Uffink D."/>
            <person name="Oliveira J.V."/>
            <person name="Vesth T.C."/>
            <person name="Visser J."/>
            <person name="Yu J.-H."/>
            <person name="Zhou M."/>
            <person name="Andersen M.R."/>
            <person name="Archer D.B."/>
            <person name="Baker S.E."/>
            <person name="Benoit I."/>
            <person name="Brakhage A.A."/>
            <person name="Braus G.H."/>
            <person name="Fischer R."/>
            <person name="Frisvad J.C."/>
            <person name="Goldman G.H."/>
            <person name="Houbraken J."/>
            <person name="Oakley B."/>
            <person name="Pocsi I."/>
            <person name="Scazzocchio C."/>
            <person name="Seiboth B."/>
            <person name="vanKuyk P.A."/>
            <person name="Wortman J."/>
            <person name="Dyer P.S."/>
            <person name="Grigoriev I.V."/>
        </authorList>
    </citation>
    <scope>NUCLEOTIDE SEQUENCE [LARGE SCALE GENOMIC DNA]</scope>
    <source>
        <strain evidence="21">CBS 506.65</strain>
    </source>
</reference>
<evidence type="ECO:0000313" key="20">
    <source>
        <dbReference type="EMBL" id="OJJ48187.1"/>
    </source>
</evidence>
<dbReference type="Pfam" id="PF00326">
    <property type="entry name" value="Peptidase_S9"/>
    <property type="match status" value="1"/>
</dbReference>
<organism evidence="20 21">
    <name type="scientific">Penicilliopsis zonata CBS 506.65</name>
    <dbReference type="NCBI Taxonomy" id="1073090"/>
    <lineage>
        <taxon>Eukaryota</taxon>
        <taxon>Fungi</taxon>
        <taxon>Dikarya</taxon>
        <taxon>Ascomycota</taxon>
        <taxon>Pezizomycotina</taxon>
        <taxon>Eurotiomycetes</taxon>
        <taxon>Eurotiomycetidae</taxon>
        <taxon>Eurotiales</taxon>
        <taxon>Aspergillaceae</taxon>
        <taxon>Penicilliopsis</taxon>
    </lineage>
</organism>
<dbReference type="Gene3D" id="2.140.10.30">
    <property type="entry name" value="Dipeptidylpeptidase IV, N-terminal domain"/>
    <property type="match status" value="1"/>
</dbReference>
<keyword evidence="10" id="KW-0378">Hydrolase</keyword>
<dbReference type="SUPFAM" id="SSF82171">
    <property type="entry name" value="DPP6 N-terminal domain-like"/>
    <property type="match status" value="1"/>
</dbReference>
<dbReference type="STRING" id="1073090.A0A1L9SMB7"/>
<evidence type="ECO:0000256" key="5">
    <source>
        <dbReference type="ARBA" id="ARBA00012062"/>
    </source>
</evidence>
<feature type="domain" description="Dipeptidylpeptidase IV N-terminal" evidence="19">
    <location>
        <begin position="221"/>
        <end position="595"/>
    </location>
</feature>
<accession>A0A1L9SMB7</accession>